<keyword evidence="2" id="KW-0597">Phosphoprotein</keyword>
<gene>
    <name evidence="4" type="ORF">B0I33_101586</name>
</gene>
<reference evidence="4 5" key="1">
    <citation type="submission" date="2018-03" db="EMBL/GenBank/DDBJ databases">
        <title>Genomic Encyclopedia of Type Strains, Phase III (KMG-III): the genomes of soil and plant-associated and newly described type strains.</title>
        <authorList>
            <person name="Whitman W."/>
        </authorList>
    </citation>
    <scope>NUCLEOTIDE SEQUENCE [LARGE SCALE GENOMIC DNA]</scope>
    <source>
        <strain evidence="4 5">CGMCC 4.7125</strain>
    </source>
</reference>
<dbReference type="InterPro" id="IPR036736">
    <property type="entry name" value="ACP-like_sf"/>
</dbReference>
<evidence type="ECO:0000256" key="2">
    <source>
        <dbReference type="ARBA" id="ARBA00022553"/>
    </source>
</evidence>
<dbReference type="PROSITE" id="PS00012">
    <property type="entry name" value="PHOSPHOPANTETHEINE"/>
    <property type="match status" value="1"/>
</dbReference>
<keyword evidence="1" id="KW-0596">Phosphopantetheine</keyword>
<dbReference type="Proteomes" id="UP000238362">
    <property type="component" value="Unassembled WGS sequence"/>
</dbReference>
<proteinExistence type="predicted"/>
<evidence type="ECO:0000259" key="3">
    <source>
        <dbReference type="PROSITE" id="PS50075"/>
    </source>
</evidence>
<feature type="domain" description="Carrier" evidence="3">
    <location>
        <begin position="3"/>
        <end position="81"/>
    </location>
</feature>
<dbReference type="Gene3D" id="1.10.1200.10">
    <property type="entry name" value="ACP-like"/>
    <property type="match status" value="1"/>
</dbReference>
<sequence>MSQMTMDDLKRLLRQAAGDDEAVGVDEDITDTPFSDLGYDSLALLETTAHVKREFGVELDDEALATLTTPAEFLHAVNTSLATT</sequence>
<evidence type="ECO:0000313" key="5">
    <source>
        <dbReference type="Proteomes" id="UP000238362"/>
    </source>
</evidence>
<accession>A0A2T0M3Z9</accession>
<dbReference type="InterPro" id="IPR009081">
    <property type="entry name" value="PP-bd_ACP"/>
</dbReference>
<evidence type="ECO:0000313" key="4">
    <source>
        <dbReference type="EMBL" id="PRX51432.1"/>
    </source>
</evidence>
<evidence type="ECO:0000256" key="1">
    <source>
        <dbReference type="ARBA" id="ARBA00022450"/>
    </source>
</evidence>
<dbReference type="AlphaFoldDB" id="A0A2T0M3Z9"/>
<name>A0A2T0M3Z9_9PSEU</name>
<dbReference type="SUPFAM" id="SSF47336">
    <property type="entry name" value="ACP-like"/>
    <property type="match status" value="1"/>
</dbReference>
<keyword evidence="5" id="KW-1185">Reference proteome</keyword>
<protein>
    <submittedName>
        <fullName evidence="4">Act minimal PKS acyl carrier protein</fullName>
    </submittedName>
</protein>
<dbReference type="InterPro" id="IPR006162">
    <property type="entry name" value="Ppantetheine_attach_site"/>
</dbReference>
<dbReference type="PROSITE" id="PS50075">
    <property type="entry name" value="CARRIER"/>
    <property type="match status" value="1"/>
</dbReference>
<comment type="caution">
    <text evidence="4">The sequence shown here is derived from an EMBL/GenBank/DDBJ whole genome shotgun (WGS) entry which is preliminary data.</text>
</comment>
<dbReference type="Pfam" id="PF00550">
    <property type="entry name" value="PP-binding"/>
    <property type="match status" value="1"/>
</dbReference>
<dbReference type="RefSeq" id="WP_219927115.1">
    <property type="nucleotide sequence ID" value="NZ_PVNH01000001.1"/>
</dbReference>
<organism evidence="4 5">
    <name type="scientific">Prauserella shujinwangii</name>
    <dbReference type="NCBI Taxonomy" id="1453103"/>
    <lineage>
        <taxon>Bacteria</taxon>
        <taxon>Bacillati</taxon>
        <taxon>Actinomycetota</taxon>
        <taxon>Actinomycetes</taxon>
        <taxon>Pseudonocardiales</taxon>
        <taxon>Pseudonocardiaceae</taxon>
        <taxon>Prauserella</taxon>
    </lineage>
</organism>
<dbReference type="EMBL" id="PVNH01000001">
    <property type="protein sequence ID" value="PRX51432.1"/>
    <property type="molecule type" value="Genomic_DNA"/>
</dbReference>